<dbReference type="InterPro" id="IPR004616">
    <property type="entry name" value="Leu/Phe-tRNA_Trfase"/>
</dbReference>
<dbReference type="SUPFAM" id="SSF55729">
    <property type="entry name" value="Acyl-CoA N-acyltransferases (Nat)"/>
    <property type="match status" value="1"/>
</dbReference>
<keyword evidence="2 15" id="KW-0963">Cytoplasm</keyword>
<reference evidence="16 17" key="1">
    <citation type="journal article" date="2018" name="ISME J.">
        <title>Endosymbiont genomes yield clues of tubeworm success.</title>
        <authorList>
            <person name="Li Y."/>
            <person name="Liles M.R."/>
            <person name="Halanych K.M."/>
        </authorList>
    </citation>
    <scope>NUCLEOTIDE SEQUENCE [LARGE SCALE GENOMIC DNA]</scope>
    <source>
        <strain evidence="16">A1462</strain>
    </source>
</reference>
<dbReference type="FunFam" id="3.30.70.3550:FF:000001">
    <property type="entry name" value="Leucyl/phenylalanyl-tRNA--protein transferase"/>
    <property type="match status" value="1"/>
</dbReference>
<dbReference type="Gene3D" id="3.40.630.70">
    <property type="entry name" value="Leucyl/phenylalanyl-tRNA-protein transferase, C-terminal domain"/>
    <property type="match status" value="1"/>
</dbReference>
<dbReference type="Pfam" id="PF03588">
    <property type="entry name" value="Leu_Phe_trans"/>
    <property type="match status" value="1"/>
</dbReference>
<evidence type="ECO:0000313" key="16">
    <source>
        <dbReference type="EMBL" id="RDH86332.1"/>
    </source>
</evidence>
<dbReference type="Proteomes" id="UP000254771">
    <property type="component" value="Unassembled WGS sequence"/>
</dbReference>
<dbReference type="GO" id="GO:0005737">
    <property type="term" value="C:cytoplasm"/>
    <property type="evidence" value="ECO:0007669"/>
    <property type="project" value="UniProtKB-SubCell"/>
</dbReference>
<dbReference type="EMBL" id="QFXE01000010">
    <property type="protein sequence ID" value="RDH86332.1"/>
    <property type="molecule type" value="Genomic_DNA"/>
</dbReference>
<gene>
    <name evidence="15" type="primary">aat</name>
    <name evidence="16" type="ORF">DIZ78_09175</name>
</gene>
<comment type="caution">
    <text evidence="16">The sequence shown here is derived from an EMBL/GenBank/DDBJ whole genome shotgun (WGS) entry which is preliminary data.</text>
</comment>
<evidence type="ECO:0000313" key="17">
    <source>
        <dbReference type="Proteomes" id="UP000254771"/>
    </source>
</evidence>
<accession>A0A370DN33</accession>
<evidence type="ECO:0000256" key="7">
    <source>
        <dbReference type="ARBA" id="ARBA00051538"/>
    </source>
</evidence>
<dbReference type="InterPro" id="IPR042221">
    <property type="entry name" value="Leu/Phe-tRNA_Trfase_N"/>
</dbReference>
<evidence type="ECO:0000256" key="11">
    <source>
        <dbReference type="ARBA" id="ARBA00074372"/>
    </source>
</evidence>
<comment type="catalytic activity">
    <reaction evidence="5 15">
        <text>L-phenylalanyl-tRNA(Phe) + an N-terminal L-alpha-aminoacyl-[protein] = an N-terminal L-phenylalanyl-L-alpha-aminoacyl-[protein] + tRNA(Phe)</text>
        <dbReference type="Rhea" id="RHEA:43632"/>
        <dbReference type="Rhea" id="RHEA-COMP:9668"/>
        <dbReference type="Rhea" id="RHEA-COMP:9699"/>
        <dbReference type="Rhea" id="RHEA-COMP:10636"/>
        <dbReference type="Rhea" id="RHEA-COMP:10637"/>
        <dbReference type="ChEBI" id="CHEBI:78442"/>
        <dbReference type="ChEBI" id="CHEBI:78531"/>
        <dbReference type="ChEBI" id="CHEBI:78597"/>
        <dbReference type="ChEBI" id="CHEBI:83561"/>
        <dbReference type="EC" id="2.3.2.6"/>
    </reaction>
</comment>
<comment type="catalytic activity">
    <reaction evidence="6 15">
        <text>N-terminal L-arginyl-[protein] + L-leucyl-tRNA(Leu) = N-terminal L-leucyl-L-arginyl-[protein] + tRNA(Leu) + H(+)</text>
        <dbReference type="Rhea" id="RHEA:50416"/>
        <dbReference type="Rhea" id="RHEA-COMP:9613"/>
        <dbReference type="Rhea" id="RHEA-COMP:9622"/>
        <dbReference type="Rhea" id="RHEA-COMP:12672"/>
        <dbReference type="Rhea" id="RHEA-COMP:12673"/>
        <dbReference type="ChEBI" id="CHEBI:15378"/>
        <dbReference type="ChEBI" id="CHEBI:64719"/>
        <dbReference type="ChEBI" id="CHEBI:78442"/>
        <dbReference type="ChEBI" id="CHEBI:78494"/>
        <dbReference type="ChEBI" id="CHEBI:133044"/>
        <dbReference type="EC" id="2.3.2.6"/>
    </reaction>
</comment>
<dbReference type="EC" id="2.3.2.6" evidence="10 15"/>
<comment type="similarity">
    <text evidence="9 15">Belongs to the L/F-transferase family.</text>
</comment>
<dbReference type="InterPro" id="IPR016181">
    <property type="entry name" value="Acyl_CoA_acyltransferase"/>
</dbReference>
<evidence type="ECO:0000256" key="4">
    <source>
        <dbReference type="ARBA" id="ARBA00023315"/>
    </source>
</evidence>
<evidence type="ECO:0000256" key="1">
    <source>
        <dbReference type="ARBA" id="ARBA00004496"/>
    </source>
</evidence>
<dbReference type="GO" id="GO:0030163">
    <property type="term" value="P:protein catabolic process"/>
    <property type="evidence" value="ECO:0007669"/>
    <property type="project" value="UniProtKB-UniRule"/>
</dbReference>
<evidence type="ECO:0000256" key="6">
    <source>
        <dbReference type="ARBA" id="ARBA00050652"/>
    </source>
</evidence>
<protein>
    <recommendedName>
        <fullName evidence="11 15">Leucyl/phenylalanyl-tRNA--protein transferase</fullName>
        <ecNumber evidence="10 15">2.3.2.6</ecNumber>
    </recommendedName>
    <alternativeName>
        <fullName evidence="12 15">L/F-transferase</fullName>
    </alternativeName>
    <alternativeName>
        <fullName evidence="13 15">Leucyltransferase</fullName>
    </alternativeName>
    <alternativeName>
        <fullName evidence="14 15">Phenyalanyltransferase</fullName>
    </alternativeName>
</protein>
<evidence type="ECO:0000256" key="14">
    <source>
        <dbReference type="ARBA" id="ARBA00083640"/>
    </source>
</evidence>
<dbReference type="Gene3D" id="3.30.70.3550">
    <property type="entry name" value="Leucyl/phenylalanyl-tRNA-protein transferase, N-terminal domain"/>
    <property type="match status" value="1"/>
</dbReference>
<evidence type="ECO:0000256" key="5">
    <source>
        <dbReference type="ARBA" id="ARBA00050607"/>
    </source>
</evidence>
<dbReference type="NCBIfam" id="TIGR00667">
    <property type="entry name" value="aat"/>
    <property type="match status" value="1"/>
</dbReference>
<keyword evidence="17" id="KW-1185">Reference proteome</keyword>
<keyword evidence="3 15" id="KW-0808">Transferase</keyword>
<proteinExistence type="inferred from homology"/>
<dbReference type="FunFam" id="3.40.630.70:FF:000001">
    <property type="entry name" value="Leucyl/phenylalanyl-tRNA--protein transferase"/>
    <property type="match status" value="1"/>
</dbReference>
<evidence type="ECO:0000256" key="2">
    <source>
        <dbReference type="ARBA" id="ARBA00022490"/>
    </source>
</evidence>
<dbReference type="HAMAP" id="MF_00688">
    <property type="entry name" value="Leu_Phe_trans"/>
    <property type="match status" value="1"/>
</dbReference>
<keyword evidence="4 15" id="KW-0012">Acyltransferase</keyword>
<evidence type="ECO:0000256" key="9">
    <source>
        <dbReference type="ARBA" id="ARBA00061535"/>
    </source>
</evidence>
<evidence type="ECO:0000256" key="10">
    <source>
        <dbReference type="ARBA" id="ARBA00066767"/>
    </source>
</evidence>
<sequence length="234" mass="26489">MIFLLKNDPRAPFPAVKFAEQEPNGLLAVGGDLSPERLVNAYRHGVFPWYSDNEPILWWSPDPRTVLYPERVKISRSLGKTLRKEKFHVTLDTAFSAVIQACAEPRPKSPGTWLMPEMKAAYAELHDQGVAHSVEVWQEEQLVGGLYGVAIGGVFFGESMFSRVSDSSKVAFVFLCRHLHRWGYRLIDCQVYTEHLASLGAEEIPRSDFCHSLDVWCNLATDPDSWKTTQPTHE</sequence>
<evidence type="ECO:0000256" key="12">
    <source>
        <dbReference type="ARBA" id="ARBA00077136"/>
    </source>
</evidence>
<evidence type="ECO:0000256" key="3">
    <source>
        <dbReference type="ARBA" id="ARBA00022679"/>
    </source>
</evidence>
<comment type="subcellular location">
    <subcellularLocation>
        <location evidence="1 15">Cytoplasm</location>
    </subcellularLocation>
</comment>
<dbReference type="PANTHER" id="PTHR30098:SF2">
    <property type="entry name" value="LEUCYL_PHENYLALANYL-TRNA--PROTEIN TRANSFERASE"/>
    <property type="match status" value="1"/>
</dbReference>
<dbReference type="GO" id="GO:0008914">
    <property type="term" value="F:leucyl-tRNA--protein transferase activity"/>
    <property type="evidence" value="ECO:0007669"/>
    <property type="project" value="UniProtKB-UniRule"/>
</dbReference>
<evidence type="ECO:0000256" key="15">
    <source>
        <dbReference type="HAMAP-Rule" id="MF_00688"/>
    </source>
</evidence>
<dbReference type="AlphaFoldDB" id="A0A370DN33"/>
<dbReference type="InterPro" id="IPR042203">
    <property type="entry name" value="Leu/Phe-tRNA_Trfase_C"/>
</dbReference>
<name>A0A370DN33_9GAMM</name>
<evidence type="ECO:0000256" key="8">
    <source>
        <dbReference type="ARBA" id="ARBA00054043"/>
    </source>
</evidence>
<comment type="catalytic activity">
    <reaction evidence="7 15">
        <text>N-terminal L-lysyl-[protein] + L-leucyl-tRNA(Leu) = N-terminal L-leucyl-L-lysyl-[protein] + tRNA(Leu) + H(+)</text>
        <dbReference type="Rhea" id="RHEA:12340"/>
        <dbReference type="Rhea" id="RHEA-COMP:9613"/>
        <dbReference type="Rhea" id="RHEA-COMP:9622"/>
        <dbReference type="Rhea" id="RHEA-COMP:12670"/>
        <dbReference type="Rhea" id="RHEA-COMP:12671"/>
        <dbReference type="ChEBI" id="CHEBI:15378"/>
        <dbReference type="ChEBI" id="CHEBI:65249"/>
        <dbReference type="ChEBI" id="CHEBI:78442"/>
        <dbReference type="ChEBI" id="CHEBI:78494"/>
        <dbReference type="ChEBI" id="CHEBI:133043"/>
        <dbReference type="EC" id="2.3.2.6"/>
    </reaction>
</comment>
<evidence type="ECO:0000256" key="13">
    <source>
        <dbReference type="ARBA" id="ARBA00077165"/>
    </source>
</evidence>
<organism evidence="16 17">
    <name type="scientific">endosymbiont of Escarpia spicata</name>
    <dbReference type="NCBI Taxonomy" id="2200908"/>
    <lineage>
        <taxon>Bacteria</taxon>
        <taxon>Pseudomonadati</taxon>
        <taxon>Pseudomonadota</taxon>
        <taxon>Gammaproteobacteria</taxon>
        <taxon>sulfur-oxidizing symbionts</taxon>
    </lineage>
</organism>
<dbReference type="PANTHER" id="PTHR30098">
    <property type="entry name" value="LEUCYL/PHENYLALANYL-TRNA--PROTEIN TRANSFERASE"/>
    <property type="match status" value="1"/>
</dbReference>
<comment type="function">
    <text evidence="8 15">Functions in the N-end rule pathway of protein degradation where it conjugates Leu, Phe and, less efficiently, Met from aminoacyl-tRNAs to the N-termini of proteins containing an N-terminal arginine or lysine.</text>
</comment>